<proteinExistence type="predicted"/>
<dbReference type="Proteomes" id="UP000054342">
    <property type="component" value="Unassembled WGS sequence"/>
</dbReference>
<accession>A0A0D2EVL3</accession>
<evidence type="ECO:0000313" key="3">
    <source>
        <dbReference type="Proteomes" id="UP000054342"/>
    </source>
</evidence>
<feature type="compositionally biased region" description="Basic and acidic residues" evidence="1">
    <location>
        <begin position="91"/>
        <end position="102"/>
    </location>
</feature>
<dbReference type="EMBL" id="KN847318">
    <property type="protein sequence ID" value="KIW58805.1"/>
    <property type="molecule type" value="Genomic_DNA"/>
</dbReference>
<feature type="region of interest" description="Disordered" evidence="1">
    <location>
        <begin position="1"/>
        <end position="136"/>
    </location>
</feature>
<dbReference type="HOGENOM" id="CLU_1875464_0_0_1"/>
<evidence type="ECO:0000313" key="2">
    <source>
        <dbReference type="EMBL" id="KIW58805.1"/>
    </source>
</evidence>
<sequence length="136" mass="15155">MRHDVEPSQLMKQPRKRARAHNSNPPKAASTCNRPRFDASITSPPLMQQAESSLTTPTLTAAASKPTNFSSQQRQTSFEAEPQAHKQRRKAQSEPKRSKCALDDPTCGRAAKKRHRQSSEASEPQAAEPQGPWFHN</sequence>
<evidence type="ECO:0000256" key="1">
    <source>
        <dbReference type="SAM" id="MobiDB-lite"/>
    </source>
</evidence>
<keyword evidence="3" id="KW-1185">Reference proteome</keyword>
<reference evidence="2 3" key="1">
    <citation type="submission" date="2015-01" db="EMBL/GenBank/DDBJ databases">
        <title>The Genome Sequence of Exophiala xenobiotica CBS118157.</title>
        <authorList>
            <consortium name="The Broad Institute Genomics Platform"/>
            <person name="Cuomo C."/>
            <person name="de Hoog S."/>
            <person name="Gorbushina A."/>
            <person name="Stielow B."/>
            <person name="Teixiera M."/>
            <person name="Abouelleil A."/>
            <person name="Chapman S.B."/>
            <person name="Priest M."/>
            <person name="Young S.K."/>
            <person name="Wortman J."/>
            <person name="Nusbaum C."/>
            <person name="Birren B."/>
        </authorList>
    </citation>
    <scope>NUCLEOTIDE SEQUENCE [LARGE SCALE GENOMIC DNA]</scope>
    <source>
        <strain evidence="2 3">CBS 118157</strain>
    </source>
</reference>
<feature type="compositionally biased region" description="Low complexity" evidence="1">
    <location>
        <begin position="52"/>
        <end position="67"/>
    </location>
</feature>
<organism evidence="2 3">
    <name type="scientific">Exophiala xenobiotica</name>
    <dbReference type="NCBI Taxonomy" id="348802"/>
    <lineage>
        <taxon>Eukaryota</taxon>
        <taxon>Fungi</taxon>
        <taxon>Dikarya</taxon>
        <taxon>Ascomycota</taxon>
        <taxon>Pezizomycotina</taxon>
        <taxon>Eurotiomycetes</taxon>
        <taxon>Chaetothyriomycetidae</taxon>
        <taxon>Chaetothyriales</taxon>
        <taxon>Herpotrichiellaceae</taxon>
        <taxon>Exophiala</taxon>
    </lineage>
</organism>
<protein>
    <submittedName>
        <fullName evidence="2">Uncharacterized protein</fullName>
    </submittedName>
</protein>
<feature type="compositionally biased region" description="Polar residues" evidence="1">
    <location>
        <begin position="40"/>
        <end position="51"/>
    </location>
</feature>
<gene>
    <name evidence="2" type="ORF">PV05_03302</name>
</gene>
<dbReference type="AlphaFoldDB" id="A0A0D2EVL3"/>
<feature type="compositionally biased region" description="Polar residues" evidence="1">
    <location>
        <begin position="68"/>
        <end position="78"/>
    </location>
</feature>
<name>A0A0D2EVL3_9EURO</name>
<dbReference type="RefSeq" id="XP_013319389.1">
    <property type="nucleotide sequence ID" value="XM_013463935.1"/>
</dbReference>
<feature type="compositionally biased region" description="Polar residues" evidence="1">
    <location>
        <begin position="21"/>
        <end position="33"/>
    </location>
</feature>
<dbReference type="GeneID" id="25325210"/>